<keyword evidence="2" id="KW-0645">Protease</keyword>
<keyword evidence="4" id="KW-0788">Thiol protease</keyword>
<feature type="signal peptide" evidence="7">
    <location>
        <begin position="1"/>
        <end position="16"/>
    </location>
</feature>
<organism evidence="10 11">
    <name type="scientific">Thelohanellus kitauei</name>
    <name type="common">Myxosporean</name>
    <dbReference type="NCBI Taxonomy" id="669202"/>
    <lineage>
        <taxon>Eukaryota</taxon>
        <taxon>Metazoa</taxon>
        <taxon>Cnidaria</taxon>
        <taxon>Myxozoa</taxon>
        <taxon>Myxosporea</taxon>
        <taxon>Bivalvulida</taxon>
        <taxon>Platysporina</taxon>
        <taxon>Myxobolidae</taxon>
        <taxon>Thelohanellus</taxon>
    </lineage>
</organism>
<dbReference type="PANTHER" id="PTHR12411">
    <property type="entry name" value="CYSTEINE PROTEASE FAMILY C1-RELATED"/>
    <property type="match status" value="1"/>
</dbReference>
<feature type="domain" description="Cathepsin propeptide inhibitor" evidence="9">
    <location>
        <begin position="28"/>
        <end position="83"/>
    </location>
</feature>
<evidence type="ECO:0000256" key="2">
    <source>
        <dbReference type="ARBA" id="ARBA00022670"/>
    </source>
</evidence>
<dbReference type="Gene3D" id="3.90.70.10">
    <property type="entry name" value="Cysteine proteinases"/>
    <property type="match status" value="1"/>
</dbReference>
<evidence type="ECO:0000259" key="8">
    <source>
        <dbReference type="SMART" id="SM00645"/>
    </source>
</evidence>
<protein>
    <submittedName>
        <fullName evidence="10">Cathepsin 7</fullName>
    </submittedName>
</protein>
<dbReference type="InterPro" id="IPR000169">
    <property type="entry name" value="Pept_cys_AS"/>
</dbReference>
<dbReference type="GO" id="GO:0008234">
    <property type="term" value="F:cysteine-type peptidase activity"/>
    <property type="evidence" value="ECO:0007669"/>
    <property type="project" value="UniProtKB-KW"/>
</dbReference>
<dbReference type="InterPro" id="IPR039417">
    <property type="entry name" value="Peptidase_C1A_papain-like"/>
</dbReference>
<comment type="caution">
    <text evidence="10">The sequence shown here is derived from an EMBL/GenBank/DDBJ whole genome shotgun (WGS) entry which is preliminary data.</text>
</comment>
<dbReference type="Proteomes" id="UP000031668">
    <property type="component" value="Unassembled WGS sequence"/>
</dbReference>
<name>A0A0C2MU70_THEKT</name>
<reference evidence="10 11" key="1">
    <citation type="journal article" date="2014" name="Genome Biol. Evol.">
        <title>The genome of the myxosporean Thelohanellus kitauei shows adaptations to nutrient acquisition within its fish host.</title>
        <authorList>
            <person name="Yang Y."/>
            <person name="Xiong J."/>
            <person name="Zhou Z."/>
            <person name="Huo F."/>
            <person name="Miao W."/>
            <person name="Ran C."/>
            <person name="Liu Y."/>
            <person name="Zhang J."/>
            <person name="Feng J."/>
            <person name="Wang M."/>
            <person name="Wang M."/>
            <person name="Wang L."/>
            <person name="Yao B."/>
        </authorList>
    </citation>
    <scope>NUCLEOTIDE SEQUENCE [LARGE SCALE GENOMIC DNA]</scope>
    <source>
        <strain evidence="10">Wuqing</strain>
    </source>
</reference>
<dbReference type="InterPro" id="IPR038765">
    <property type="entry name" value="Papain-like_cys_pep_sf"/>
</dbReference>
<dbReference type="OMA" id="WNDACAG"/>
<evidence type="ECO:0000256" key="3">
    <source>
        <dbReference type="ARBA" id="ARBA00022801"/>
    </source>
</evidence>
<evidence type="ECO:0000256" key="1">
    <source>
        <dbReference type="ARBA" id="ARBA00008455"/>
    </source>
</evidence>
<gene>
    <name evidence="10" type="ORF">RF11_07332</name>
</gene>
<feature type="domain" description="Peptidase C1A papain C-terminal" evidence="8">
    <location>
        <begin position="107"/>
        <end position="234"/>
    </location>
</feature>
<dbReference type="InterPro" id="IPR000668">
    <property type="entry name" value="Peptidase_C1A_C"/>
</dbReference>
<feature type="chain" id="PRO_5018660538" evidence="7">
    <location>
        <begin position="17"/>
        <end position="234"/>
    </location>
</feature>
<sequence length="234" mass="26709">MWGLAVLFLFFHSSLGRKIENLVTSNQWSQYKSKYNLNITSDEEDERKAIFLDNVRYIEEFNAKNKSFKLEINKFAHMRISEMKFGAKRRPLMQMGMNYRPTPGLPVKKSMDWRTYGVVTAVRDQGKCGACYVFSAIGAWESHLAIKTGHLVTLSKQEVIDCSDHGWNDACAGGQSFIVFEYGMSSGVSLESDYEYTEKVNECVIRSESAGLKAQRLDIVYRPMRGFREATNSS</sequence>
<evidence type="ECO:0000313" key="11">
    <source>
        <dbReference type="Proteomes" id="UP000031668"/>
    </source>
</evidence>
<keyword evidence="11" id="KW-1185">Reference proteome</keyword>
<evidence type="ECO:0000256" key="6">
    <source>
        <dbReference type="ARBA" id="ARBA00023157"/>
    </source>
</evidence>
<keyword evidence="7" id="KW-0732">Signal</keyword>
<proteinExistence type="inferred from homology"/>
<dbReference type="Pfam" id="PF00112">
    <property type="entry name" value="Peptidase_C1"/>
    <property type="match status" value="1"/>
</dbReference>
<dbReference type="InterPro" id="IPR013128">
    <property type="entry name" value="Peptidase_C1A"/>
</dbReference>
<accession>A0A0C2MU70</accession>
<dbReference type="OrthoDB" id="10253408at2759"/>
<dbReference type="SMART" id="SM00848">
    <property type="entry name" value="Inhibitor_I29"/>
    <property type="match status" value="1"/>
</dbReference>
<dbReference type="SUPFAM" id="SSF54001">
    <property type="entry name" value="Cysteine proteinases"/>
    <property type="match status" value="1"/>
</dbReference>
<comment type="similarity">
    <text evidence="1">Belongs to the peptidase C1 family.</text>
</comment>
<dbReference type="EMBL" id="JWZT01003122">
    <property type="protein sequence ID" value="KII67705.1"/>
    <property type="molecule type" value="Genomic_DNA"/>
</dbReference>
<keyword evidence="3" id="KW-0378">Hydrolase</keyword>
<evidence type="ECO:0000313" key="10">
    <source>
        <dbReference type="EMBL" id="KII67705.1"/>
    </source>
</evidence>
<dbReference type="CDD" id="cd02248">
    <property type="entry name" value="Peptidase_C1A"/>
    <property type="match status" value="1"/>
</dbReference>
<evidence type="ECO:0000259" key="9">
    <source>
        <dbReference type="SMART" id="SM00848"/>
    </source>
</evidence>
<keyword evidence="5" id="KW-0865">Zymogen</keyword>
<dbReference type="Pfam" id="PF08246">
    <property type="entry name" value="Inhibitor_I29"/>
    <property type="match status" value="1"/>
</dbReference>
<evidence type="ECO:0000256" key="7">
    <source>
        <dbReference type="SAM" id="SignalP"/>
    </source>
</evidence>
<keyword evidence="6" id="KW-1015">Disulfide bond</keyword>
<dbReference type="AlphaFoldDB" id="A0A0C2MU70"/>
<evidence type="ECO:0000256" key="4">
    <source>
        <dbReference type="ARBA" id="ARBA00022807"/>
    </source>
</evidence>
<dbReference type="SMART" id="SM00645">
    <property type="entry name" value="Pept_C1"/>
    <property type="match status" value="1"/>
</dbReference>
<dbReference type="PROSITE" id="PS00139">
    <property type="entry name" value="THIOL_PROTEASE_CYS"/>
    <property type="match status" value="1"/>
</dbReference>
<dbReference type="InterPro" id="IPR013201">
    <property type="entry name" value="Prot_inhib_I29"/>
</dbReference>
<dbReference type="GO" id="GO:0006508">
    <property type="term" value="P:proteolysis"/>
    <property type="evidence" value="ECO:0007669"/>
    <property type="project" value="UniProtKB-KW"/>
</dbReference>
<evidence type="ECO:0000256" key="5">
    <source>
        <dbReference type="ARBA" id="ARBA00023145"/>
    </source>
</evidence>